<dbReference type="SMART" id="SM00062">
    <property type="entry name" value="PBPb"/>
    <property type="match status" value="1"/>
</dbReference>
<evidence type="ECO:0000256" key="13">
    <source>
        <dbReference type="PIRNR" id="PIRNR037090"/>
    </source>
</evidence>
<gene>
    <name evidence="18" type="ORF">KK1_026192</name>
</gene>
<keyword evidence="5" id="KW-0732">Signal</keyword>
<dbReference type="PRINTS" id="PR00248">
    <property type="entry name" value="GPCRMGR"/>
</dbReference>
<dbReference type="FunFam" id="3.40.50.2300:FF:000081">
    <property type="entry name" value="Glutamate receptor"/>
    <property type="match status" value="1"/>
</dbReference>
<dbReference type="CDD" id="cd19990">
    <property type="entry name" value="PBP1_GABAb_receptor_plant"/>
    <property type="match status" value="1"/>
</dbReference>
<dbReference type="PANTHER" id="PTHR18966">
    <property type="entry name" value="IONOTROPIC GLUTAMATE RECEPTOR"/>
    <property type="match status" value="1"/>
</dbReference>
<dbReference type="InterPro" id="IPR000337">
    <property type="entry name" value="GPCR_3"/>
</dbReference>
<evidence type="ECO:0000259" key="16">
    <source>
        <dbReference type="SMART" id="SM00062"/>
    </source>
</evidence>
<comment type="subcellular location">
    <subcellularLocation>
        <location evidence="1">Membrane</location>
        <topology evidence="1">Multi-pass membrane protein</topology>
    </subcellularLocation>
</comment>
<reference evidence="18" key="1">
    <citation type="journal article" date="2012" name="Nat. Biotechnol.">
        <title>Draft genome sequence of pigeonpea (Cajanus cajan), an orphan legume crop of resource-poor farmers.</title>
        <authorList>
            <person name="Varshney R.K."/>
            <person name="Chen W."/>
            <person name="Li Y."/>
            <person name="Bharti A.K."/>
            <person name="Saxena R.K."/>
            <person name="Schlueter J.A."/>
            <person name="Donoghue M.T."/>
            <person name="Azam S."/>
            <person name="Fan G."/>
            <person name="Whaley A.M."/>
            <person name="Farmer A.D."/>
            <person name="Sheridan J."/>
            <person name="Iwata A."/>
            <person name="Tuteja R."/>
            <person name="Penmetsa R.V."/>
            <person name="Wu W."/>
            <person name="Upadhyaya H.D."/>
            <person name="Yang S.P."/>
            <person name="Shah T."/>
            <person name="Saxena K.B."/>
            <person name="Michael T."/>
            <person name="McCombie W.R."/>
            <person name="Yang B."/>
            <person name="Zhang G."/>
            <person name="Yang H."/>
            <person name="Wang J."/>
            <person name="Spillane C."/>
            <person name="Cook D.R."/>
            <person name="May G.D."/>
            <person name="Xu X."/>
            <person name="Jackson S.A."/>
        </authorList>
    </citation>
    <scope>NUCLEOTIDE SEQUENCE [LARGE SCALE GENOMIC DNA]</scope>
</reference>
<evidence type="ECO:0000256" key="4">
    <source>
        <dbReference type="ARBA" id="ARBA00022692"/>
    </source>
</evidence>
<keyword evidence="14" id="KW-1015">Disulfide bond</keyword>
<feature type="domain" description="Solute-binding protein family 3/N-terminal" evidence="16">
    <location>
        <begin position="404"/>
        <end position="686"/>
    </location>
</feature>
<keyword evidence="11 13" id="KW-1071">Ligand-gated ion channel</keyword>
<dbReference type="STRING" id="3821.A0A151SAZ6"/>
<dbReference type="SMART" id="SM00079">
    <property type="entry name" value="PBPe"/>
    <property type="match status" value="1"/>
</dbReference>
<dbReference type="SUPFAM" id="SSF53850">
    <property type="entry name" value="Periplasmic binding protein-like II"/>
    <property type="match status" value="1"/>
</dbReference>
<dbReference type="Gramene" id="C.cajan_26396.t">
    <property type="protein sequence ID" value="C.cajan_26396.t"/>
    <property type="gene ID" value="C.cajan_26396"/>
</dbReference>
<organism evidence="18 19">
    <name type="scientific">Cajanus cajan</name>
    <name type="common">Pigeon pea</name>
    <name type="synonym">Cajanus indicus</name>
    <dbReference type="NCBI Taxonomy" id="3821"/>
    <lineage>
        <taxon>Eukaryota</taxon>
        <taxon>Viridiplantae</taxon>
        <taxon>Streptophyta</taxon>
        <taxon>Embryophyta</taxon>
        <taxon>Tracheophyta</taxon>
        <taxon>Spermatophyta</taxon>
        <taxon>Magnoliopsida</taxon>
        <taxon>eudicotyledons</taxon>
        <taxon>Gunneridae</taxon>
        <taxon>Pentapetalae</taxon>
        <taxon>rosids</taxon>
        <taxon>fabids</taxon>
        <taxon>Fabales</taxon>
        <taxon>Fabaceae</taxon>
        <taxon>Papilionoideae</taxon>
        <taxon>50 kb inversion clade</taxon>
        <taxon>NPAAA clade</taxon>
        <taxon>indigoferoid/millettioid clade</taxon>
        <taxon>Phaseoleae</taxon>
        <taxon>Cajanus</taxon>
    </lineage>
</organism>
<dbReference type="GO" id="GO:0016020">
    <property type="term" value="C:membrane"/>
    <property type="evidence" value="ECO:0007669"/>
    <property type="project" value="UniProtKB-SubCell"/>
</dbReference>
<evidence type="ECO:0000259" key="17">
    <source>
        <dbReference type="SMART" id="SM00079"/>
    </source>
</evidence>
<dbReference type="Pfam" id="PF10613">
    <property type="entry name" value="Lig_chan-Glu_bd"/>
    <property type="match status" value="1"/>
</dbReference>
<dbReference type="InterPro" id="IPR019594">
    <property type="entry name" value="Glu/Gly-bd"/>
</dbReference>
<dbReference type="GO" id="GO:0015276">
    <property type="term" value="F:ligand-gated monoatomic ion channel activity"/>
    <property type="evidence" value="ECO:0007669"/>
    <property type="project" value="InterPro"/>
</dbReference>
<dbReference type="CDD" id="cd13686">
    <property type="entry name" value="GluR_Plant"/>
    <property type="match status" value="1"/>
</dbReference>
<feature type="domain" description="Ionotropic glutamate receptor C-terminal" evidence="17">
    <location>
        <begin position="404"/>
        <end position="685"/>
    </location>
</feature>
<dbReference type="InterPro" id="IPR017103">
    <property type="entry name" value="Iontropic_Glu_rcpt_pln"/>
</dbReference>
<dbReference type="Pfam" id="PF01094">
    <property type="entry name" value="ANF_receptor"/>
    <property type="match status" value="1"/>
</dbReference>
<keyword evidence="7 13" id="KW-0406">Ion transport</keyword>
<evidence type="ECO:0000256" key="15">
    <source>
        <dbReference type="SAM" id="Phobius"/>
    </source>
</evidence>
<comment type="function">
    <text evidence="13">Glutamate-gated receptor that probably acts as non-selective cation channel.</text>
</comment>
<dbReference type="Gene3D" id="3.40.50.2300">
    <property type="match status" value="2"/>
</dbReference>
<evidence type="ECO:0000256" key="8">
    <source>
        <dbReference type="ARBA" id="ARBA00023136"/>
    </source>
</evidence>
<keyword evidence="19" id="KW-1185">Reference proteome</keyword>
<protein>
    <recommendedName>
        <fullName evidence="13">Glutamate receptor</fullName>
    </recommendedName>
</protein>
<evidence type="ECO:0000256" key="1">
    <source>
        <dbReference type="ARBA" id="ARBA00004141"/>
    </source>
</evidence>
<evidence type="ECO:0000313" key="19">
    <source>
        <dbReference type="Proteomes" id="UP000075243"/>
    </source>
</evidence>
<dbReference type="EMBL" id="KQ483430">
    <property type="protein sequence ID" value="KYP51982.1"/>
    <property type="molecule type" value="Genomic_DNA"/>
</dbReference>
<dbReference type="InterPro" id="IPR001638">
    <property type="entry name" value="Solute-binding_3/MltF_N"/>
</dbReference>
<dbReference type="FunFam" id="3.40.190.10:FF:000175">
    <property type="entry name" value="Glutamate receptor"/>
    <property type="match status" value="1"/>
</dbReference>
<dbReference type="AlphaFoldDB" id="A0A151SAZ6"/>
<keyword evidence="8 13" id="KW-0472">Membrane</keyword>
<evidence type="ECO:0000256" key="9">
    <source>
        <dbReference type="ARBA" id="ARBA00023170"/>
    </source>
</evidence>
<evidence type="ECO:0000256" key="10">
    <source>
        <dbReference type="ARBA" id="ARBA00023180"/>
    </source>
</evidence>
<evidence type="ECO:0000313" key="18">
    <source>
        <dbReference type="EMBL" id="KYP51982.1"/>
    </source>
</evidence>
<evidence type="ECO:0000256" key="11">
    <source>
        <dbReference type="ARBA" id="ARBA00023286"/>
    </source>
</evidence>
<dbReference type="InterPro" id="IPR001828">
    <property type="entry name" value="ANF_lig-bd_rcpt"/>
</dbReference>
<comment type="similarity">
    <text evidence="2 13">Belongs to the glutamate-gated ion channel (TC 1.A.10.1) family.</text>
</comment>
<keyword evidence="9 13" id="KW-0675">Receptor</keyword>
<dbReference type="GO" id="GO:0004930">
    <property type="term" value="F:G protein-coupled receptor activity"/>
    <property type="evidence" value="ECO:0007669"/>
    <property type="project" value="InterPro"/>
</dbReference>
<keyword evidence="6 15" id="KW-1133">Transmembrane helix</keyword>
<evidence type="ECO:0000256" key="14">
    <source>
        <dbReference type="PIRSR" id="PIRSR037090-50"/>
    </source>
</evidence>
<evidence type="ECO:0000256" key="6">
    <source>
        <dbReference type="ARBA" id="ARBA00022989"/>
    </source>
</evidence>
<name>A0A151SAZ6_CAJCA</name>
<feature type="transmembrane region" description="Helical" evidence="15">
    <location>
        <begin position="705"/>
        <end position="724"/>
    </location>
</feature>
<keyword evidence="10" id="KW-0325">Glycoprotein</keyword>
<dbReference type="InterPro" id="IPR028082">
    <property type="entry name" value="Peripla_BP_I"/>
</dbReference>
<evidence type="ECO:0000256" key="2">
    <source>
        <dbReference type="ARBA" id="ARBA00008685"/>
    </source>
</evidence>
<dbReference type="InterPro" id="IPR001320">
    <property type="entry name" value="Iontro_rcpt_C"/>
</dbReference>
<evidence type="ECO:0000256" key="5">
    <source>
        <dbReference type="ARBA" id="ARBA00022729"/>
    </source>
</evidence>
<dbReference type="PIRSF" id="PIRSF037090">
    <property type="entry name" value="Iontro_Glu-like_rcpt_pln"/>
    <property type="match status" value="1"/>
</dbReference>
<dbReference type="OMA" id="EWAWIFS"/>
<dbReference type="Gene3D" id="3.40.190.10">
    <property type="entry name" value="Periplasmic binding protein-like II"/>
    <property type="match status" value="3"/>
</dbReference>
<dbReference type="FunFam" id="3.40.190.10:FF:000054">
    <property type="entry name" value="Glutamate receptor"/>
    <property type="match status" value="1"/>
</dbReference>
<dbReference type="Proteomes" id="UP000075243">
    <property type="component" value="Unassembled WGS sequence"/>
</dbReference>
<keyword evidence="4 15" id="KW-0812">Transmembrane</keyword>
<sequence length="764" mass="84835">MILNGTKLNISILDTKLSTGFLGIMASLRLMENDTVAIIGPQFSVMAHVISHIANEIQVPLLSFAATDPTLTSLQFPYFVRTTHSDLYQMTAVAEIVDHFQWRDVIAIYVDDDHGRNGVAALGDKLTEKRCKISYKVPFRPNNITREEINSELVKVALIESRVIILHIYSTFGLELLHVAQSLGMMTSGYVWIATDWLSTVLDSDPSLSTSPAMNDIQGVITLRIHTPDSNIKKTFISRWKKLTQKEDPNHDPFGLNIFGLYAYDTVWVLAHALDAILKDGGNLSFSNDSSSNMLKGDTLLLDAMGVFVNGSMLLKKILEVNTTGLTGQMLFDSNGNLMHPAYEIINVIGTGIRRIGYWSETSGLHTGEAPNHSNSSEGLYGVIWPGQTTQTPRGWTFGTNGRQLRIGVPLEVNFREFVSRIEGTDMFGGYCIDVFTAALNLLPYPVPFKFIPYGNGKINPSSLELLHLMTNGAFDAVVGDITITTNRAKIVDFTQPYVESGLVVVAPIKKLKSREKTVSTLGRFVLIIWLFVVLILNSSYTASLTSILTVEQLSSPVKGIESLVTSNERIGFQRDAFSENYLTDELNIHKSRLVPLTSISEYEKALKDGPASGGVAAIIDERPYMELFLSTRCEFSIIGREFTKNGWGFAFPKDSPLAIDMSTAILKLSENGDLQRIHDKWLTRRACSSQGAKESIDRLELKSFWGLFLLSGAACFIALLCYVTRMAYRFSRHSNTNLEGSSNSTRLRSFISYVNEKEGEDKI</sequence>
<keyword evidence="3 13" id="KW-0813">Transport</keyword>
<proteinExistence type="inferred from homology"/>
<evidence type="ECO:0000256" key="12">
    <source>
        <dbReference type="ARBA" id="ARBA00023303"/>
    </source>
</evidence>
<evidence type="ECO:0000256" key="7">
    <source>
        <dbReference type="ARBA" id="ARBA00023065"/>
    </source>
</evidence>
<dbReference type="SUPFAM" id="SSF53822">
    <property type="entry name" value="Periplasmic binding protein-like I"/>
    <property type="match status" value="1"/>
</dbReference>
<feature type="disulfide bond" evidence="14">
    <location>
        <begin position="634"/>
        <end position="688"/>
    </location>
</feature>
<accession>A0A151SAZ6</accession>
<dbReference type="InterPro" id="IPR015683">
    <property type="entry name" value="Ionotropic_Glu_rcpt"/>
</dbReference>
<evidence type="ECO:0000256" key="3">
    <source>
        <dbReference type="ARBA" id="ARBA00022448"/>
    </source>
</evidence>
<keyword evidence="12 13" id="KW-0407">Ion channel</keyword>
<dbReference type="InterPro" id="IPR044440">
    <property type="entry name" value="GABAb_receptor_plant_PBP1"/>
</dbReference>
<dbReference type="Pfam" id="PF00060">
    <property type="entry name" value="Lig_chan"/>
    <property type="match status" value="1"/>
</dbReference>